<proteinExistence type="predicted"/>
<accession>A0A0H5RDD4</accession>
<protein>
    <submittedName>
        <fullName evidence="1">Uncharacterized protein</fullName>
    </submittedName>
</protein>
<dbReference type="AlphaFoldDB" id="A0A0H5RDD4"/>
<sequence length="287" mass="31098">MQALSSDLPSVTQLMIVTANGSIPLFQLTDWTVIDLSVLPPIKIEIQTDRKTVGSVSVVLDGSVMAIRDANPMFVTDQESLSLSTGSHSISITPFSQSNAIGAYGLITTIKFIVANDPTINVVKGMGIFTGKGSSELVLASDEPYPLPIERPHDSLRLRLAVPASYGVSLQITIDNYLFYEISSYPYDLIWSDVQIGIHSFNVVPTIKGVNVPEPTTFYVNVVRGDSYTLPIVPPSIDQFTVYDAVGDYIVANMTDGFVFNAPSITENVVSPTVRPRSVSPRTASYS</sequence>
<dbReference type="EMBL" id="HACM01011571">
    <property type="protein sequence ID" value="CRZ12013.1"/>
    <property type="molecule type" value="Transcribed_RNA"/>
</dbReference>
<organism evidence="1">
    <name type="scientific">Spongospora subterranea</name>
    <dbReference type="NCBI Taxonomy" id="70186"/>
    <lineage>
        <taxon>Eukaryota</taxon>
        <taxon>Sar</taxon>
        <taxon>Rhizaria</taxon>
        <taxon>Endomyxa</taxon>
        <taxon>Phytomyxea</taxon>
        <taxon>Plasmodiophorida</taxon>
        <taxon>Plasmodiophoridae</taxon>
        <taxon>Spongospora</taxon>
    </lineage>
</organism>
<name>A0A0H5RDD4_9EUKA</name>
<evidence type="ECO:0000313" key="1">
    <source>
        <dbReference type="EMBL" id="CRZ12013.1"/>
    </source>
</evidence>
<reference evidence="1" key="1">
    <citation type="submission" date="2015-04" db="EMBL/GenBank/DDBJ databases">
        <title>The genome sequence of the plant pathogenic Rhizarian Plasmodiophora brassicae reveals insights in its biotrophic life cycle and the origin of chitin synthesis.</title>
        <authorList>
            <person name="Schwelm A."/>
            <person name="Fogelqvist J."/>
            <person name="Knaust A."/>
            <person name="Julke S."/>
            <person name="Lilja T."/>
            <person name="Dhandapani V."/>
            <person name="Bonilla-Rosso G."/>
            <person name="Karlsson M."/>
            <person name="Shevchenko A."/>
            <person name="Choi S.R."/>
            <person name="Kim H.G."/>
            <person name="Park J.Y."/>
            <person name="Lim Y.P."/>
            <person name="Ludwig-Muller J."/>
            <person name="Dixelius C."/>
        </authorList>
    </citation>
    <scope>NUCLEOTIDE SEQUENCE</scope>
    <source>
        <tissue evidence="1">Potato root galls</tissue>
    </source>
</reference>